<dbReference type="PANTHER" id="PTHR42799:SF2">
    <property type="entry name" value="MITOCHONDRIAL PEPTIDE METHIONINE SULFOXIDE REDUCTASE"/>
    <property type="match status" value="1"/>
</dbReference>
<feature type="domain" description="Peptide methionine sulphoxide reductase MsrA" evidence="6">
    <location>
        <begin position="16"/>
        <end position="159"/>
    </location>
</feature>
<dbReference type="Gene3D" id="3.30.1060.10">
    <property type="entry name" value="Peptide methionine sulphoxide reductase MsrA"/>
    <property type="match status" value="1"/>
</dbReference>
<dbReference type="EC" id="1.8.4.11" evidence="5"/>
<sequence>MMKQEHTENTKESLETVYFAGGCLWGVQEYMKHLPHVVSTEAGRANGTENTTKADYDGYAECVKVIFDAEHISLDNLMDYFFEIIDPYSLNKQGEDVGIKYRTAVYSMQEHHLKIAKEYIARRDDADKIVVEVLPLTNYVKSDDEHQERLTRFPDDYCHIPKPLLHKYKKN</sequence>
<dbReference type="EMBL" id="JAOVZB010000005">
    <property type="protein sequence ID" value="MCV2403405.1"/>
    <property type="molecule type" value="Genomic_DNA"/>
</dbReference>
<dbReference type="RefSeq" id="WP_263530786.1">
    <property type="nucleotide sequence ID" value="NZ_JAOVZB010000005.1"/>
</dbReference>
<protein>
    <recommendedName>
        <fullName evidence="5">Peptide methionine sulfoxide reductase MsrA</fullName>
        <shortName evidence="5">Protein-methionine-S-oxide reductase</shortName>
        <ecNumber evidence="5">1.8.4.11</ecNumber>
    </recommendedName>
    <alternativeName>
        <fullName evidence="5">Peptide-methionine (S)-S-oxide reductase</fullName>
        <shortName evidence="5">Peptide Met(O) reductase</shortName>
    </alternativeName>
</protein>
<comment type="similarity">
    <text evidence="1 5">Belongs to the MsrA Met sulfoxide reductase family.</text>
</comment>
<keyword evidence="2 5" id="KW-0560">Oxidoreductase</keyword>
<accession>A0ABT2YU41</accession>
<name>A0ABT2YU41_9GAMM</name>
<evidence type="ECO:0000256" key="2">
    <source>
        <dbReference type="ARBA" id="ARBA00023002"/>
    </source>
</evidence>
<evidence type="ECO:0000256" key="1">
    <source>
        <dbReference type="ARBA" id="ARBA00005591"/>
    </source>
</evidence>
<comment type="catalytic activity">
    <reaction evidence="4 5">
        <text>[thioredoxin]-disulfide + L-methionine + H2O = L-methionine (S)-S-oxide + [thioredoxin]-dithiol</text>
        <dbReference type="Rhea" id="RHEA:19993"/>
        <dbReference type="Rhea" id="RHEA-COMP:10698"/>
        <dbReference type="Rhea" id="RHEA-COMP:10700"/>
        <dbReference type="ChEBI" id="CHEBI:15377"/>
        <dbReference type="ChEBI" id="CHEBI:29950"/>
        <dbReference type="ChEBI" id="CHEBI:50058"/>
        <dbReference type="ChEBI" id="CHEBI:57844"/>
        <dbReference type="ChEBI" id="CHEBI:58772"/>
        <dbReference type="EC" id="1.8.4.11"/>
    </reaction>
</comment>
<dbReference type="Proteomes" id="UP001209713">
    <property type="component" value="Unassembled WGS sequence"/>
</dbReference>
<reference evidence="7 8" key="1">
    <citation type="submission" date="2022-10" db="EMBL/GenBank/DDBJ databases">
        <title>Marinomonas transparenta sp. nov. and Marinomonas sargassi sp. nov., isolated from marine alga (Sargassum natans (L.) Gaillon).</title>
        <authorList>
            <person name="Wang Y."/>
        </authorList>
    </citation>
    <scope>NUCLEOTIDE SEQUENCE [LARGE SCALE GENOMIC DNA]</scope>
    <source>
        <strain evidence="7 8">C2222</strain>
    </source>
</reference>
<feature type="active site" evidence="5">
    <location>
        <position position="23"/>
    </location>
</feature>
<keyword evidence="8" id="KW-1185">Reference proteome</keyword>
<comment type="catalytic activity">
    <reaction evidence="3 5">
        <text>L-methionyl-[protein] + [thioredoxin]-disulfide + H2O = L-methionyl-(S)-S-oxide-[protein] + [thioredoxin]-dithiol</text>
        <dbReference type="Rhea" id="RHEA:14217"/>
        <dbReference type="Rhea" id="RHEA-COMP:10698"/>
        <dbReference type="Rhea" id="RHEA-COMP:10700"/>
        <dbReference type="Rhea" id="RHEA-COMP:12313"/>
        <dbReference type="Rhea" id="RHEA-COMP:12315"/>
        <dbReference type="ChEBI" id="CHEBI:15377"/>
        <dbReference type="ChEBI" id="CHEBI:16044"/>
        <dbReference type="ChEBI" id="CHEBI:29950"/>
        <dbReference type="ChEBI" id="CHEBI:44120"/>
        <dbReference type="ChEBI" id="CHEBI:50058"/>
        <dbReference type="EC" id="1.8.4.11"/>
    </reaction>
</comment>
<organism evidence="7 8">
    <name type="scientific">Marinomonas sargassi</name>
    <dbReference type="NCBI Taxonomy" id="2984494"/>
    <lineage>
        <taxon>Bacteria</taxon>
        <taxon>Pseudomonadati</taxon>
        <taxon>Pseudomonadota</taxon>
        <taxon>Gammaproteobacteria</taxon>
        <taxon>Oceanospirillales</taxon>
        <taxon>Oceanospirillaceae</taxon>
        <taxon>Marinomonas</taxon>
    </lineage>
</organism>
<comment type="function">
    <text evidence="5">Has an important function as a repair enzyme for proteins that have been inactivated by oxidation. Catalyzes the reversible oxidation-reduction of methionine sulfoxide in proteins to methionine.</text>
</comment>
<evidence type="ECO:0000313" key="8">
    <source>
        <dbReference type="Proteomes" id="UP001209713"/>
    </source>
</evidence>
<proteinExistence type="inferred from homology"/>
<dbReference type="SUPFAM" id="SSF55068">
    <property type="entry name" value="Peptide methionine sulfoxide reductase"/>
    <property type="match status" value="1"/>
</dbReference>
<gene>
    <name evidence="5" type="primary">msrA</name>
    <name evidence="7" type="ORF">OFY17_11000</name>
</gene>
<dbReference type="InterPro" id="IPR002569">
    <property type="entry name" value="Met_Sox_Rdtase_MsrA_dom"/>
</dbReference>
<dbReference type="GO" id="GO:0008113">
    <property type="term" value="F:peptide-methionine (S)-S-oxide reductase activity"/>
    <property type="evidence" value="ECO:0007669"/>
    <property type="project" value="UniProtKB-EC"/>
</dbReference>
<dbReference type="Pfam" id="PF01625">
    <property type="entry name" value="PMSR"/>
    <property type="match status" value="1"/>
</dbReference>
<dbReference type="InterPro" id="IPR036509">
    <property type="entry name" value="Met_Sox_Rdtase_MsrA_sf"/>
</dbReference>
<dbReference type="PANTHER" id="PTHR42799">
    <property type="entry name" value="MITOCHONDRIAL PEPTIDE METHIONINE SULFOXIDE REDUCTASE"/>
    <property type="match status" value="1"/>
</dbReference>
<evidence type="ECO:0000259" key="6">
    <source>
        <dbReference type="Pfam" id="PF01625"/>
    </source>
</evidence>
<dbReference type="NCBIfam" id="NF004038">
    <property type="entry name" value="PRK05528.1"/>
    <property type="match status" value="1"/>
</dbReference>
<dbReference type="HAMAP" id="MF_01401">
    <property type="entry name" value="MsrA"/>
    <property type="match status" value="1"/>
</dbReference>
<evidence type="ECO:0000256" key="5">
    <source>
        <dbReference type="HAMAP-Rule" id="MF_01401"/>
    </source>
</evidence>
<dbReference type="InterPro" id="IPR050162">
    <property type="entry name" value="MsrA_MetSO_reductase"/>
</dbReference>
<dbReference type="NCBIfam" id="TIGR00401">
    <property type="entry name" value="msrA"/>
    <property type="match status" value="1"/>
</dbReference>
<evidence type="ECO:0000256" key="4">
    <source>
        <dbReference type="ARBA" id="ARBA00048782"/>
    </source>
</evidence>
<evidence type="ECO:0000313" key="7">
    <source>
        <dbReference type="EMBL" id="MCV2403405.1"/>
    </source>
</evidence>
<evidence type="ECO:0000256" key="3">
    <source>
        <dbReference type="ARBA" id="ARBA00047806"/>
    </source>
</evidence>
<comment type="caution">
    <text evidence="7">The sequence shown here is derived from an EMBL/GenBank/DDBJ whole genome shotgun (WGS) entry which is preliminary data.</text>
</comment>